<name>A0A2H0NE52_9BACT</name>
<sequence>MVWIKKASRGSDAWGKLELVKARPHYEGDAEVWGQGLFFFFLLKDAETGDKTLRHPVSTTVALSGMLLKLGNHAVGSPKLRVTVGFVTKRSPRHS</sequence>
<reference evidence="1 2" key="1">
    <citation type="submission" date="2017-09" db="EMBL/GenBank/DDBJ databases">
        <title>Depth-based differentiation of microbial function through sediment-hosted aquifers and enrichment of novel symbionts in the deep terrestrial subsurface.</title>
        <authorList>
            <person name="Probst A.J."/>
            <person name="Ladd B."/>
            <person name="Jarett J.K."/>
            <person name="Geller-Mcgrath D.E."/>
            <person name="Sieber C.M."/>
            <person name="Emerson J.B."/>
            <person name="Anantharaman K."/>
            <person name="Thomas B.C."/>
            <person name="Malmstrom R."/>
            <person name="Stieglmeier M."/>
            <person name="Klingl A."/>
            <person name="Woyke T."/>
            <person name="Ryan C.M."/>
            <person name="Banfield J.F."/>
        </authorList>
    </citation>
    <scope>NUCLEOTIDE SEQUENCE [LARGE SCALE GENOMIC DNA]</scope>
    <source>
        <strain evidence="1">CG11_big_fil_rev_8_21_14_0_20_38_23</strain>
    </source>
</reference>
<proteinExistence type="predicted"/>
<evidence type="ECO:0000313" key="1">
    <source>
        <dbReference type="EMBL" id="PIR07180.1"/>
    </source>
</evidence>
<organism evidence="1 2">
    <name type="scientific">Candidatus Jorgensenbacteria bacterium CG11_big_fil_rev_8_21_14_0_20_38_23</name>
    <dbReference type="NCBI Taxonomy" id="1974594"/>
    <lineage>
        <taxon>Bacteria</taxon>
        <taxon>Candidatus Joergenseniibacteriota</taxon>
    </lineage>
</organism>
<dbReference type="EMBL" id="PCWR01000040">
    <property type="protein sequence ID" value="PIR07180.1"/>
    <property type="molecule type" value="Genomic_DNA"/>
</dbReference>
<protein>
    <submittedName>
        <fullName evidence="1">Uncharacterized protein</fullName>
    </submittedName>
</protein>
<gene>
    <name evidence="1" type="ORF">COV54_01810</name>
</gene>
<dbReference type="Proteomes" id="UP000228867">
    <property type="component" value="Unassembled WGS sequence"/>
</dbReference>
<comment type="caution">
    <text evidence="1">The sequence shown here is derived from an EMBL/GenBank/DDBJ whole genome shotgun (WGS) entry which is preliminary data.</text>
</comment>
<evidence type="ECO:0000313" key="2">
    <source>
        <dbReference type="Proteomes" id="UP000228867"/>
    </source>
</evidence>
<dbReference type="AlphaFoldDB" id="A0A2H0NE52"/>
<accession>A0A2H0NE52</accession>